<dbReference type="Proteomes" id="UP000283530">
    <property type="component" value="Unassembled WGS sequence"/>
</dbReference>
<comment type="similarity">
    <text evidence="3 11">Belongs to the ELOF1 family.</text>
</comment>
<keyword evidence="12" id="KW-0648">Protein biosynthesis</keyword>
<keyword evidence="8 11" id="KW-0805">Transcription regulation</keyword>
<dbReference type="OrthoDB" id="445983at2759"/>
<evidence type="ECO:0000256" key="8">
    <source>
        <dbReference type="ARBA" id="ARBA00023015"/>
    </source>
</evidence>
<dbReference type="EMBL" id="QPKB01000006">
    <property type="protein sequence ID" value="RWR86383.1"/>
    <property type="molecule type" value="Genomic_DNA"/>
</dbReference>
<dbReference type="Gene3D" id="2.20.25.190">
    <property type="match status" value="1"/>
</dbReference>
<dbReference type="GO" id="GO:0000993">
    <property type="term" value="F:RNA polymerase II complex binding"/>
    <property type="evidence" value="ECO:0007669"/>
    <property type="project" value="TreeGrafter"/>
</dbReference>
<evidence type="ECO:0000256" key="9">
    <source>
        <dbReference type="ARBA" id="ARBA00023163"/>
    </source>
</evidence>
<organism evidence="12 13">
    <name type="scientific">Cinnamomum micranthum f. kanehirae</name>
    <dbReference type="NCBI Taxonomy" id="337451"/>
    <lineage>
        <taxon>Eukaryota</taxon>
        <taxon>Viridiplantae</taxon>
        <taxon>Streptophyta</taxon>
        <taxon>Embryophyta</taxon>
        <taxon>Tracheophyta</taxon>
        <taxon>Spermatophyta</taxon>
        <taxon>Magnoliopsida</taxon>
        <taxon>Magnoliidae</taxon>
        <taxon>Laurales</taxon>
        <taxon>Lauraceae</taxon>
        <taxon>Cinnamomum</taxon>
    </lineage>
</organism>
<evidence type="ECO:0000256" key="7">
    <source>
        <dbReference type="ARBA" id="ARBA00022833"/>
    </source>
</evidence>
<reference evidence="12 13" key="1">
    <citation type="journal article" date="2019" name="Nat. Plants">
        <title>Stout camphor tree genome fills gaps in understanding of flowering plant genome evolution.</title>
        <authorList>
            <person name="Chaw S.M."/>
            <person name="Liu Y.C."/>
            <person name="Wu Y.W."/>
            <person name="Wang H.Y."/>
            <person name="Lin C.I."/>
            <person name="Wu C.S."/>
            <person name="Ke H.M."/>
            <person name="Chang L.Y."/>
            <person name="Hsu C.Y."/>
            <person name="Yang H.T."/>
            <person name="Sudianto E."/>
            <person name="Hsu M.H."/>
            <person name="Wu K.P."/>
            <person name="Wang L.N."/>
            <person name="Leebens-Mack J.H."/>
            <person name="Tsai I.J."/>
        </authorList>
    </citation>
    <scope>NUCLEOTIDE SEQUENCE [LARGE SCALE GENOMIC DNA]</scope>
    <source>
        <strain evidence="13">cv. Chaw 1501</strain>
        <tissue evidence="12">Young leaves</tissue>
    </source>
</reference>
<evidence type="ECO:0000256" key="2">
    <source>
        <dbReference type="ARBA" id="ARBA00004123"/>
    </source>
</evidence>
<dbReference type="InterPro" id="IPR038567">
    <property type="entry name" value="T_Elf1_sf"/>
</dbReference>
<evidence type="ECO:0000313" key="13">
    <source>
        <dbReference type="Proteomes" id="UP000283530"/>
    </source>
</evidence>
<keyword evidence="12" id="KW-0251">Elongation factor</keyword>
<dbReference type="GO" id="GO:0008270">
    <property type="term" value="F:zinc ion binding"/>
    <property type="evidence" value="ECO:0007669"/>
    <property type="project" value="UniProtKB-KW"/>
</dbReference>
<keyword evidence="5 11" id="KW-0479">Metal-binding</keyword>
<dbReference type="InterPro" id="IPR007808">
    <property type="entry name" value="Elf1"/>
</dbReference>
<dbReference type="GO" id="GO:0006368">
    <property type="term" value="P:transcription elongation by RNA polymerase II"/>
    <property type="evidence" value="ECO:0007669"/>
    <property type="project" value="TreeGrafter"/>
</dbReference>
<comment type="caution">
    <text evidence="12">The sequence shown here is derived from an EMBL/GenBank/DDBJ whole genome shotgun (WGS) entry which is preliminary data.</text>
</comment>
<protein>
    <recommendedName>
        <fullName evidence="4 11">Transcription elongation factor 1 homolog</fullName>
    </recommendedName>
</protein>
<gene>
    <name evidence="12" type="ORF">CKAN_01527900</name>
</gene>
<dbReference type="PANTHER" id="PTHR20934">
    <property type="entry name" value="TRANSCRIPTION ELONGATION FACTOR 1 HOMOLOG"/>
    <property type="match status" value="1"/>
</dbReference>
<dbReference type="GO" id="GO:0008023">
    <property type="term" value="C:transcription elongation factor complex"/>
    <property type="evidence" value="ECO:0007669"/>
    <property type="project" value="TreeGrafter"/>
</dbReference>
<sequence length="84" mass="9833">MGKRKSREKPPPKKKIKVDTCFTCPFCNHQGTVECNMDKKNMTGEAVCYICKESYSTTIHYLSEPLDVYSEWLDECERVNKFED</sequence>
<keyword evidence="9 11" id="KW-0804">Transcription</keyword>
<dbReference type="STRING" id="337451.A0A443P6I4"/>
<dbReference type="PANTHER" id="PTHR20934:SF21">
    <property type="entry name" value="TRANSCRIPTION ELONGATION FACTOR 1 HOMOLOG"/>
    <property type="match status" value="1"/>
</dbReference>
<evidence type="ECO:0000256" key="6">
    <source>
        <dbReference type="ARBA" id="ARBA00022771"/>
    </source>
</evidence>
<proteinExistence type="inferred from homology"/>
<accession>A0A443P6I4</accession>
<dbReference type="GO" id="GO:0003746">
    <property type="term" value="F:translation elongation factor activity"/>
    <property type="evidence" value="ECO:0007669"/>
    <property type="project" value="UniProtKB-KW"/>
</dbReference>
<keyword evidence="7 11" id="KW-0862">Zinc</keyword>
<dbReference type="FunFam" id="2.20.25.190:FF:000001">
    <property type="entry name" value="Transcription elongation factor 1 homolog"/>
    <property type="match status" value="1"/>
</dbReference>
<name>A0A443P6I4_9MAGN</name>
<dbReference type="Pfam" id="PF05129">
    <property type="entry name" value="Zn_ribbon_Elf1"/>
    <property type="match status" value="1"/>
</dbReference>
<evidence type="ECO:0000256" key="5">
    <source>
        <dbReference type="ARBA" id="ARBA00022723"/>
    </source>
</evidence>
<evidence type="ECO:0000313" key="12">
    <source>
        <dbReference type="EMBL" id="RWR86383.1"/>
    </source>
</evidence>
<evidence type="ECO:0000256" key="11">
    <source>
        <dbReference type="RuleBase" id="RU364033"/>
    </source>
</evidence>
<keyword evidence="10 11" id="KW-0539">Nucleus</keyword>
<evidence type="ECO:0000256" key="1">
    <source>
        <dbReference type="ARBA" id="ARBA00003357"/>
    </source>
</evidence>
<dbReference type="AlphaFoldDB" id="A0A443P6I4"/>
<dbReference type="SUPFAM" id="SSF57783">
    <property type="entry name" value="Zinc beta-ribbon"/>
    <property type="match status" value="1"/>
</dbReference>
<evidence type="ECO:0000256" key="3">
    <source>
        <dbReference type="ARBA" id="ARBA00009730"/>
    </source>
</evidence>
<comment type="function">
    <text evidence="1 11">Transcription elongation factor implicated in the maintenance of proper chromatin structure in actively transcribed regions.</text>
</comment>
<evidence type="ECO:0000256" key="4">
    <source>
        <dbReference type="ARBA" id="ARBA00014973"/>
    </source>
</evidence>
<keyword evidence="13" id="KW-1185">Reference proteome</keyword>
<keyword evidence="6 11" id="KW-0863">Zinc-finger</keyword>
<evidence type="ECO:0000256" key="10">
    <source>
        <dbReference type="ARBA" id="ARBA00023242"/>
    </source>
</evidence>
<comment type="subcellular location">
    <subcellularLocation>
        <location evidence="2 11">Nucleus</location>
    </subcellularLocation>
</comment>